<comment type="caution">
    <text evidence="2">The sequence shown here is derived from an EMBL/GenBank/DDBJ whole genome shotgun (WGS) entry which is preliminary data.</text>
</comment>
<organism evidence="2 3">
    <name type="scientific">Plastoroseomonas hellenica</name>
    <dbReference type="NCBI Taxonomy" id="2687306"/>
    <lineage>
        <taxon>Bacteria</taxon>
        <taxon>Pseudomonadati</taxon>
        <taxon>Pseudomonadota</taxon>
        <taxon>Alphaproteobacteria</taxon>
        <taxon>Acetobacterales</taxon>
        <taxon>Acetobacteraceae</taxon>
        <taxon>Plastoroseomonas</taxon>
    </lineage>
</organism>
<keyword evidence="1" id="KW-0732">Signal</keyword>
<name>A0ABS5F3B5_9PROT</name>
<protein>
    <submittedName>
        <fullName evidence="2">Uncharacterized protein</fullName>
    </submittedName>
</protein>
<feature type="chain" id="PRO_5045914013" evidence="1">
    <location>
        <begin position="23"/>
        <end position="91"/>
    </location>
</feature>
<accession>A0ABS5F3B5</accession>
<feature type="signal peptide" evidence="1">
    <location>
        <begin position="1"/>
        <end position="22"/>
    </location>
</feature>
<dbReference type="Proteomes" id="UP001196870">
    <property type="component" value="Unassembled WGS sequence"/>
</dbReference>
<proteinExistence type="predicted"/>
<keyword evidence="3" id="KW-1185">Reference proteome</keyword>
<evidence type="ECO:0000313" key="3">
    <source>
        <dbReference type="Proteomes" id="UP001196870"/>
    </source>
</evidence>
<gene>
    <name evidence="2" type="ORF">GXW71_21840</name>
</gene>
<sequence length="91" mass="9480">MRTYRAAFAILFAHAPAAPAFAAAQTDRVAVSAVIEGACGIVVPRLLAQLQSARRPAGPVCQASRGAPVPQPIVTLTREPGAETARLTIEF</sequence>
<reference evidence="3" key="1">
    <citation type="journal article" date="2021" name="Syst. Appl. Microbiol.">
        <title>Roseomonas hellenica sp. nov., isolated from roots of wild-growing Alkanna tinctoria.</title>
        <authorList>
            <person name="Rat A."/>
            <person name="Naranjo H.D."/>
            <person name="Lebbe L."/>
            <person name="Cnockaert M."/>
            <person name="Krigas N."/>
            <person name="Grigoriadou K."/>
            <person name="Maloupa E."/>
            <person name="Willems A."/>
        </authorList>
    </citation>
    <scope>NUCLEOTIDE SEQUENCE [LARGE SCALE GENOMIC DNA]</scope>
    <source>
        <strain evidence="3">LMG 31523</strain>
    </source>
</reference>
<dbReference type="EMBL" id="JAAGBB010000028">
    <property type="protein sequence ID" value="MBR0667018.1"/>
    <property type="molecule type" value="Genomic_DNA"/>
</dbReference>
<evidence type="ECO:0000313" key="2">
    <source>
        <dbReference type="EMBL" id="MBR0667018.1"/>
    </source>
</evidence>
<dbReference type="RefSeq" id="WP_211854793.1">
    <property type="nucleotide sequence ID" value="NZ_JAAGBB010000028.1"/>
</dbReference>
<evidence type="ECO:0000256" key="1">
    <source>
        <dbReference type="SAM" id="SignalP"/>
    </source>
</evidence>